<sequence>MDDLPPLPDEDALTLPAAWRRKLHPRRGGLPGPAFPIDDAAPARARALIEQPGGPVEAIAPDKSGAPDLAEAALRHLAGEADPVGAAAVATVALLGFTLVRSDAPYETFIDSWIIERGLPFAACAAVELARMTGQRSGKDGPWKGGWPGVNRGLTRLGPGSPADGLRKVRGLLAAADEEVYAEAVERLVAHRDGWEARWLVSYLVPTRRDWVEECCAAPIVKGRPSGLHALALASLGTPAQLAAPYPAIGLHFGGASADVLATMADGIGPGLVPYLLEQLDGRYFDAEDRKRIARTIALLPSDEALRALLDRRDDKYLKAELGDALKRFPVRALRVLAEAGDDVLLEQHVRTSPGVVAALPGLPDGVRAAMEKAAATSTRLPEAPADAVPAILAAPPWENPFQPVIAGLAPPEGELRWRDGEHADWLGTDVGSVDAPPSGDAETLARWIREGGARSVAPVVHGPEDVVRPLLAGWKGYDRYDTGKWMRRVIARYGLDALPPALRVAKKNRRRIALLEPFLHADVALAIGDRLGGNDPDAERWYDRHGFDAVPYLVPAALGKAKTARRSAVRALRHLDRDDPGRRRAIGDAARAAHGDEAAAAVEGLLTAHPVETGDAAPPKTPGWADPAVLPQVLLRGGGQALPAAATARLVELLALPTPFGLDAVREACDPASLAEFGWALFQKWQDAGAPSKEGWALVQLGRVGDDATVRRLTPVIRAWPGDGRHAHAVTGLEVLTGIGSDVALMHLHGIAQKVKFQGIKREAQRRMRQVADRLGLSTDQLADRIVPSFGLDDEGAMTLDYGPRRFTVGFDEALRPVVADESGKPRKSLPKPGAKDDPALAPAAYQAFADLKKDVRAVAADLLRRLEGAMVAQRRWTPAEFGEHVVGHPLVRHVARRLVWFAEDGDAVTPFRIAEDRTFADVGDDLVEVPEHAAIGLAHPVQLGGALGAWAEVFADYEILQPFPQLGRTVHALTEAERGSERLERFEQLKVPLGTVVGLVGRGWEIGAPQDGGVQEWISRRVPGNRYVVIDLEPGLYAGELAASGDHQTLRIVWLGAEARAHRYRSTRDAPLRFGDLDDVTASEVLADLTRLAASAV</sequence>
<keyword evidence="4" id="KW-1185">Reference proteome</keyword>
<reference evidence="3 4" key="1">
    <citation type="submission" date="2019-09" db="EMBL/GenBank/DDBJ databases">
        <title>Actinomadura physcomitrii sp. nov., a novel actinomycete isolated from moss [Physcomitrium sphaericum (Ludw) Fuernr].</title>
        <authorList>
            <person name="Liu C."/>
            <person name="Zhuang X."/>
        </authorList>
    </citation>
    <scope>NUCLEOTIDE SEQUENCE [LARGE SCALE GENOMIC DNA]</scope>
    <source>
        <strain evidence="3 4">CYP1-1B</strain>
    </source>
</reference>
<accession>A0A6L3VMM9</accession>
<dbReference type="EMBL" id="WBMR01000229">
    <property type="protein sequence ID" value="KAB2364024.1"/>
    <property type="molecule type" value="Genomic_DNA"/>
</dbReference>
<evidence type="ECO:0000313" key="4">
    <source>
        <dbReference type="Proteomes" id="UP000483004"/>
    </source>
</evidence>
<dbReference type="OrthoDB" id="4554725at2"/>
<feature type="domain" description="DUF4132" evidence="2">
    <location>
        <begin position="825"/>
        <end position="1006"/>
    </location>
</feature>
<name>A0A6L3VMM9_9ACTN</name>
<protein>
    <submittedName>
        <fullName evidence="3">DUF4132 domain-containing protein</fullName>
    </submittedName>
</protein>
<evidence type="ECO:0000313" key="3">
    <source>
        <dbReference type="EMBL" id="KAB2364024.1"/>
    </source>
</evidence>
<comment type="caution">
    <text evidence="3">The sequence shown here is derived from an EMBL/GenBank/DDBJ whole genome shotgun (WGS) entry which is preliminary data.</text>
</comment>
<evidence type="ECO:0000256" key="1">
    <source>
        <dbReference type="SAM" id="MobiDB-lite"/>
    </source>
</evidence>
<feature type="region of interest" description="Disordered" evidence="1">
    <location>
        <begin position="821"/>
        <end position="840"/>
    </location>
</feature>
<dbReference type="RefSeq" id="WP_151545891.1">
    <property type="nucleotide sequence ID" value="NZ_WBMR01000229.1"/>
</dbReference>
<dbReference type="Proteomes" id="UP000483004">
    <property type="component" value="Unassembled WGS sequence"/>
</dbReference>
<dbReference type="AlphaFoldDB" id="A0A6L3VMM9"/>
<dbReference type="InterPro" id="IPR025406">
    <property type="entry name" value="DUF4132"/>
</dbReference>
<gene>
    <name evidence="3" type="ORF">F9B16_42250</name>
</gene>
<proteinExistence type="predicted"/>
<dbReference type="Pfam" id="PF13569">
    <property type="entry name" value="DUF4132"/>
    <property type="match status" value="1"/>
</dbReference>
<organism evidence="3 4">
    <name type="scientific">Actinomadura montaniterrae</name>
    <dbReference type="NCBI Taxonomy" id="1803903"/>
    <lineage>
        <taxon>Bacteria</taxon>
        <taxon>Bacillati</taxon>
        <taxon>Actinomycetota</taxon>
        <taxon>Actinomycetes</taxon>
        <taxon>Streptosporangiales</taxon>
        <taxon>Thermomonosporaceae</taxon>
        <taxon>Actinomadura</taxon>
    </lineage>
</organism>
<evidence type="ECO:0000259" key="2">
    <source>
        <dbReference type="Pfam" id="PF13569"/>
    </source>
</evidence>